<evidence type="ECO:0000256" key="6">
    <source>
        <dbReference type="ARBA" id="ARBA00070406"/>
    </source>
</evidence>
<feature type="domain" description="IclR-ED" evidence="8">
    <location>
        <begin position="74"/>
        <end position="253"/>
    </location>
</feature>
<dbReference type="InterPro" id="IPR050707">
    <property type="entry name" value="HTH_MetabolicPath_Reg"/>
</dbReference>
<dbReference type="STRING" id="115433.SAMN05421835_10253"/>
<feature type="domain" description="HTH iclR-type" evidence="7">
    <location>
        <begin position="12"/>
        <end position="73"/>
    </location>
</feature>
<evidence type="ECO:0000313" key="9">
    <source>
        <dbReference type="EMBL" id="SFI88481.1"/>
    </source>
</evidence>
<dbReference type="EMBL" id="FORP01000002">
    <property type="protein sequence ID" value="SFI88481.1"/>
    <property type="molecule type" value="Genomic_DNA"/>
</dbReference>
<dbReference type="SMART" id="SM00346">
    <property type="entry name" value="HTH_ICLR"/>
    <property type="match status" value="1"/>
</dbReference>
<dbReference type="FunFam" id="1.10.10.10:FF:000056">
    <property type="entry name" value="IclR family transcriptional regulator"/>
    <property type="match status" value="1"/>
</dbReference>
<protein>
    <recommendedName>
        <fullName evidence="6">Glycerol operon regulatory protein</fullName>
    </recommendedName>
</protein>
<keyword evidence="1" id="KW-0319">Glycerol metabolism</keyword>
<dbReference type="InterPro" id="IPR036388">
    <property type="entry name" value="WH-like_DNA-bd_sf"/>
</dbReference>
<dbReference type="SUPFAM" id="SSF46785">
    <property type="entry name" value="Winged helix' DNA-binding domain"/>
    <property type="match status" value="1"/>
</dbReference>
<dbReference type="Pfam" id="PF09339">
    <property type="entry name" value="HTH_IclR"/>
    <property type="match status" value="1"/>
</dbReference>
<keyword evidence="4" id="KW-0804">Transcription</keyword>
<dbReference type="Proteomes" id="UP000199025">
    <property type="component" value="Unassembled WGS sequence"/>
</dbReference>
<dbReference type="PROSITE" id="PS51078">
    <property type="entry name" value="ICLR_ED"/>
    <property type="match status" value="1"/>
</dbReference>
<accession>A0A1I3LUP7</accession>
<dbReference type="InterPro" id="IPR014757">
    <property type="entry name" value="Tscrpt_reg_IclR_C"/>
</dbReference>
<comment type="function">
    <text evidence="5">May be an activator protein for the gylABX operon.</text>
</comment>
<evidence type="ECO:0000256" key="5">
    <source>
        <dbReference type="ARBA" id="ARBA00058938"/>
    </source>
</evidence>
<keyword evidence="3 9" id="KW-0238">DNA-binding</keyword>
<evidence type="ECO:0000259" key="7">
    <source>
        <dbReference type="PROSITE" id="PS51077"/>
    </source>
</evidence>
<dbReference type="InterPro" id="IPR029016">
    <property type="entry name" value="GAF-like_dom_sf"/>
</dbReference>
<name>A0A1I3LUP7_9PSEU</name>
<proteinExistence type="predicted"/>
<dbReference type="GO" id="GO:0003700">
    <property type="term" value="F:DNA-binding transcription factor activity"/>
    <property type="evidence" value="ECO:0007669"/>
    <property type="project" value="TreeGrafter"/>
</dbReference>
<keyword evidence="2" id="KW-0805">Transcription regulation</keyword>
<dbReference type="Gene3D" id="3.30.450.40">
    <property type="match status" value="1"/>
</dbReference>
<evidence type="ECO:0000256" key="1">
    <source>
        <dbReference type="ARBA" id="ARBA00022798"/>
    </source>
</evidence>
<dbReference type="SUPFAM" id="SSF55781">
    <property type="entry name" value="GAF domain-like"/>
    <property type="match status" value="1"/>
</dbReference>
<dbReference type="PANTHER" id="PTHR30136">
    <property type="entry name" value="HELIX-TURN-HELIX TRANSCRIPTIONAL REGULATOR, ICLR FAMILY"/>
    <property type="match status" value="1"/>
</dbReference>
<evidence type="ECO:0000256" key="3">
    <source>
        <dbReference type="ARBA" id="ARBA00023125"/>
    </source>
</evidence>
<sequence length="266" mass="28478">MERAVSHAPTPMTAAGRLLAVLDAFAPGRSVLTLSEISRRAGLSLTTAHRLAGELVNWGALERDTDGRYRIGLHLLELAALAPRGLELRELAQPYLEDLFHSTRAHVHLAVRDGAEVVYVETLRARGAVTVLSRLGQRWPLHVTGTGLVLLAHAPREVQEDVLAGPLKRYTAKTVTDPTALRRILAEVRHTGIAVAEEQLTLEGVAIATPIRGAADDVIAALGLVVHVNEYEPRALVPVMSATARAISRALGAPSAHRNPGAVLGR</sequence>
<dbReference type="InterPro" id="IPR005471">
    <property type="entry name" value="Tscrpt_reg_IclR_N"/>
</dbReference>
<dbReference type="GO" id="GO:0045892">
    <property type="term" value="P:negative regulation of DNA-templated transcription"/>
    <property type="evidence" value="ECO:0007669"/>
    <property type="project" value="TreeGrafter"/>
</dbReference>
<dbReference type="GO" id="GO:0003677">
    <property type="term" value="F:DNA binding"/>
    <property type="evidence" value="ECO:0007669"/>
    <property type="project" value="UniProtKB-KW"/>
</dbReference>
<keyword evidence="10" id="KW-1185">Reference proteome</keyword>
<dbReference type="AlphaFoldDB" id="A0A1I3LUP7"/>
<dbReference type="PANTHER" id="PTHR30136:SF24">
    <property type="entry name" value="HTH-TYPE TRANSCRIPTIONAL REPRESSOR ALLR"/>
    <property type="match status" value="1"/>
</dbReference>
<evidence type="ECO:0000256" key="4">
    <source>
        <dbReference type="ARBA" id="ARBA00023163"/>
    </source>
</evidence>
<evidence type="ECO:0000313" key="10">
    <source>
        <dbReference type="Proteomes" id="UP000199025"/>
    </source>
</evidence>
<organism evidence="9 10">
    <name type="scientific">Amycolatopsis sacchari</name>
    <dbReference type="NCBI Taxonomy" id="115433"/>
    <lineage>
        <taxon>Bacteria</taxon>
        <taxon>Bacillati</taxon>
        <taxon>Actinomycetota</taxon>
        <taxon>Actinomycetes</taxon>
        <taxon>Pseudonocardiales</taxon>
        <taxon>Pseudonocardiaceae</taxon>
        <taxon>Amycolatopsis</taxon>
    </lineage>
</organism>
<evidence type="ECO:0000256" key="2">
    <source>
        <dbReference type="ARBA" id="ARBA00023015"/>
    </source>
</evidence>
<reference evidence="9 10" key="1">
    <citation type="submission" date="2016-10" db="EMBL/GenBank/DDBJ databases">
        <authorList>
            <person name="de Groot N.N."/>
        </authorList>
    </citation>
    <scope>NUCLEOTIDE SEQUENCE [LARGE SCALE GENOMIC DNA]</scope>
    <source>
        <strain evidence="9 10">DSM 44468</strain>
    </source>
</reference>
<dbReference type="PROSITE" id="PS51077">
    <property type="entry name" value="HTH_ICLR"/>
    <property type="match status" value="1"/>
</dbReference>
<gene>
    <name evidence="9" type="ORF">SAMN05421835_10253</name>
</gene>
<dbReference type="GO" id="GO:0006071">
    <property type="term" value="P:glycerol metabolic process"/>
    <property type="evidence" value="ECO:0007669"/>
    <property type="project" value="UniProtKB-KW"/>
</dbReference>
<evidence type="ECO:0000259" key="8">
    <source>
        <dbReference type="PROSITE" id="PS51078"/>
    </source>
</evidence>
<dbReference type="Pfam" id="PF01614">
    <property type="entry name" value="IclR_C"/>
    <property type="match status" value="1"/>
</dbReference>
<dbReference type="InterPro" id="IPR036390">
    <property type="entry name" value="WH_DNA-bd_sf"/>
</dbReference>
<dbReference type="Gene3D" id="1.10.10.10">
    <property type="entry name" value="Winged helix-like DNA-binding domain superfamily/Winged helix DNA-binding domain"/>
    <property type="match status" value="1"/>
</dbReference>